<protein>
    <submittedName>
        <fullName evidence="1">Uncharacterized protein</fullName>
    </submittedName>
</protein>
<evidence type="ECO:0000313" key="2">
    <source>
        <dbReference type="Proteomes" id="UP001175227"/>
    </source>
</evidence>
<sequence>MHMEDGITLAACLQVTRKDDIPLAAWVYNKLHFERVSCAQGVGFKNRENWHCTNWEVMLEDSKVLGKLVSDWLAKHNSEKHAYENYDACAKHIKEGMPFTDTNICQGYIYEPWTVQDPVNAANEGGIMQDTGNWS</sequence>
<evidence type="ECO:0000313" key="1">
    <source>
        <dbReference type="EMBL" id="KAK0479335.1"/>
    </source>
</evidence>
<comment type="caution">
    <text evidence="1">The sequence shown here is derived from an EMBL/GenBank/DDBJ whole genome shotgun (WGS) entry which is preliminary data.</text>
</comment>
<accession>A0AA39P831</accession>
<keyword evidence="2" id="KW-1185">Reference proteome</keyword>
<dbReference type="InterPro" id="IPR036188">
    <property type="entry name" value="FAD/NAD-bd_sf"/>
</dbReference>
<dbReference type="EMBL" id="JAUEPR010000012">
    <property type="protein sequence ID" value="KAK0479335.1"/>
    <property type="molecule type" value="Genomic_DNA"/>
</dbReference>
<gene>
    <name evidence="1" type="ORF">IW261DRAFT_1564708</name>
</gene>
<proteinExistence type="predicted"/>
<dbReference type="Proteomes" id="UP001175227">
    <property type="component" value="Unassembled WGS sequence"/>
</dbReference>
<organism evidence="1 2">
    <name type="scientific">Armillaria novae-zelandiae</name>
    <dbReference type="NCBI Taxonomy" id="153914"/>
    <lineage>
        <taxon>Eukaryota</taxon>
        <taxon>Fungi</taxon>
        <taxon>Dikarya</taxon>
        <taxon>Basidiomycota</taxon>
        <taxon>Agaricomycotina</taxon>
        <taxon>Agaricomycetes</taxon>
        <taxon>Agaricomycetidae</taxon>
        <taxon>Agaricales</taxon>
        <taxon>Marasmiineae</taxon>
        <taxon>Physalacriaceae</taxon>
        <taxon>Armillaria</taxon>
    </lineage>
</organism>
<reference evidence="1" key="1">
    <citation type="submission" date="2023-06" db="EMBL/GenBank/DDBJ databases">
        <authorList>
            <consortium name="Lawrence Berkeley National Laboratory"/>
            <person name="Ahrendt S."/>
            <person name="Sahu N."/>
            <person name="Indic B."/>
            <person name="Wong-Bajracharya J."/>
            <person name="Merenyi Z."/>
            <person name="Ke H.-M."/>
            <person name="Monk M."/>
            <person name="Kocsube S."/>
            <person name="Drula E."/>
            <person name="Lipzen A."/>
            <person name="Balint B."/>
            <person name="Henrissat B."/>
            <person name="Andreopoulos B."/>
            <person name="Martin F.M."/>
            <person name="Harder C.B."/>
            <person name="Rigling D."/>
            <person name="Ford K.L."/>
            <person name="Foster G.D."/>
            <person name="Pangilinan J."/>
            <person name="Papanicolaou A."/>
            <person name="Barry K."/>
            <person name="LaButti K."/>
            <person name="Viragh M."/>
            <person name="Koriabine M."/>
            <person name="Yan M."/>
            <person name="Riley R."/>
            <person name="Champramary S."/>
            <person name="Plett K.L."/>
            <person name="Tsai I.J."/>
            <person name="Slot J."/>
            <person name="Sipos G."/>
            <person name="Plett J."/>
            <person name="Nagy L.G."/>
            <person name="Grigoriev I.V."/>
        </authorList>
    </citation>
    <scope>NUCLEOTIDE SEQUENCE</scope>
    <source>
        <strain evidence="1">ICMP 16352</strain>
    </source>
</reference>
<dbReference type="Gene3D" id="3.50.50.60">
    <property type="entry name" value="FAD/NAD(P)-binding domain"/>
    <property type="match status" value="1"/>
</dbReference>
<dbReference type="AlphaFoldDB" id="A0AA39P831"/>
<name>A0AA39P831_9AGAR</name>